<organism evidence="8 9">
    <name type="scientific">Eubacterium uniforme</name>
    <dbReference type="NCBI Taxonomy" id="39495"/>
    <lineage>
        <taxon>Bacteria</taxon>
        <taxon>Bacillati</taxon>
        <taxon>Bacillota</taxon>
        <taxon>Clostridia</taxon>
        <taxon>Eubacteriales</taxon>
        <taxon>Eubacteriaceae</taxon>
        <taxon>Eubacterium</taxon>
    </lineage>
</organism>
<dbReference type="STRING" id="39495.SAMN02745111_00392"/>
<keyword evidence="4 5" id="KW-0413">Isomerase</keyword>
<dbReference type="Pfam" id="PF16198">
    <property type="entry name" value="TruB_C_2"/>
    <property type="match status" value="1"/>
</dbReference>
<dbReference type="PANTHER" id="PTHR13767">
    <property type="entry name" value="TRNA-PSEUDOURIDINE SYNTHASE"/>
    <property type="match status" value="1"/>
</dbReference>
<dbReference type="EC" id="5.4.99.25" evidence="5"/>
<dbReference type="Pfam" id="PF01509">
    <property type="entry name" value="TruB_N"/>
    <property type="match status" value="1"/>
</dbReference>
<feature type="active site" description="Nucleophile" evidence="5">
    <location>
        <position position="39"/>
    </location>
</feature>
<keyword evidence="9" id="KW-1185">Reference proteome</keyword>
<keyword evidence="3 5" id="KW-0819">tRNA processing</keyword>
<evidence type="ECO:0000256" key="5">
    <source>
        <dbReference type="HAMAP-Rule" id="MF_01080"/>
    </source>
</evidence>
<dbReference type="PANTHER" id="PTHR13767:SF2">
    <property type="entry name" value="PSEUDOURIDYLATE SYNTHASE TRUB1"/>
    <property type="match status" value="1"/>
</dbReference>
<dbReference type="GO" id="GO:0160148">
    <property type="term" value="F:tRNA pseudouridine(55) synthase activity"/>
    <property type="evidence" value="ECO:0007669"/>
    <property type="project" value="UniProtKB-EC"/>
</dbReference>
<dbReference type="InterPro" id="IPR002501">
    <property type="entry name" value="PsdUridine_synth_N"/>
</dbReference>
<evidence type="ECO:0000313" key="8">
    <source>
        <dbReference type="EMBL" id="SKA61174.1"/>
    </source>
</evidence>
<dbReference type="SUPFAM" id="SSF55120">
    <property type="entry name" value="Pseudouridine synthase"/>
    <property type="match status" value="1"/>
</dbReference>
<name>A0A1T4V892_9FIRM</name>
<feature type="domain" description="Pseudouridine synthase II N-terminal" evidence="6">
    <location>
        <begin position="24"/>
        <end position="175"/>
    </location>
</feature>
<evidence type="ECO:0000256" key="3">
    <source>
        <dbReference type="ARBA" id="ARBA00022694"/>
    </source>
</evidence>
<dbReference type="AlphaFoldDB" id="A0A1T4V892"/>
<dbReference type="Gene3D" id="3.30.2350.10">
    <property type="entry name" value="Pseudouridine synthase"/>
    <property type="match status" value="1"/>
</dbReference>
<evidence type="ECO:0000256" key="1">
    <source>
        <dbReference type="ARBA" id="ARBA00000385"/>
    </source>
</evidence>
<dbReference type="GO" id="GO:0031119">
    <property type="term" value="P:tRNA pseudouridine synthesis"/>
    <property type="evidence" value="ECO:0007669"/>
    <property type="project" value="UniProtKB-UniRule"/>
</dbReference>
<comment type="catalytic activity">
    <reaction evidence="1 5">
        <text>uridine(55) in tRNA = pseudouridine(55) in tRNA</text>
        <dbReference type="Rhea" id="RHEA:42532"/>
        <dbReference type="Rhea" id="RHEA-COMP:10101"/>
        <dbReference type="Rhea" id="RHEA-COMP:10102"/>
        <dbReference type="ChEBI" id="CHEBI:65314"/>
        <dbReference type="ChEBI" id="CHEBI:65315"/>
        <dbReference type="EC" id="5.4.99.25"/>
    </reaction>
</comment>
<comment type="function">
    <text evidence="5">Responsible for synthesis of pseudouridine from uracil-55 in the psi GC loop of transfer RNAs.</text>
</comment>
<evidence type="ECO:0000259" key="7">
    <source>
        <dbReference type="Pfam" id="PF16198"/>
    </source>
</evidence>
<evidence type="ECO:0000256" key="2">
    <source>
        <dbReference type="ARBA" id="ARBA00005642"/>
    </source>
</evidence>
<dbReference type="HAMAP" id="MF_01080">
    <property type="entry name" value="TruB_bact"/>
    <property type="match status" value="1"/>
</dbReference>
<proteinExistence type="inferred from homology"/>
<evidence type="ECO:0000256" key="4">
    <source>
        <dbReference type="ARBA" id="ARBA00023235"/>
    </source>
</evidence>
<feature type="domain" description="tRNA pseudouridylate synthase B C-terminal" evidence="7">
    <location>
        <begin position="176"/>
        <end position="222"/>
    </location>
</feature>
<evidence type="ECO:0000313" key="9">
    <source>
        <dbReference type="Proteomes" id="UP000190814"/>
    </source>
</evidence>
<dbReference type="GO" id="GO:1990481">
    <property type="term" value="P:mRNA pseudouridine synthesis"/>
    <property type="evidence" value="ECO:0007669"/>
    <property type="project" value="TreeGrafter"/>
</dbReference>
<sequence>MINGIVNVYKEKDFTSHDVVAKLRGILKQKKIGHTGTLDPQAVGVLPVCLGNATKLCELLTDKEKTYKATIILGVTSDTEDMTGEVKRITSEDEVKKLDKEKIIEVIKSFVGEYNQVPPMYSALKVNGKKLYELAREGKEIERKPRKVEILDVNVSIVDLPKIVFTVTCSKGTYIRSLCRDIGEKLGVGGCMDELIRTKVSSFCIEDAYKLSEIEEMVKNEKEFVTSIEDMLNIYEKIKVIKEYDKLVVNGNKLEIQSLIDSRIIDMSVLVKNNTDTKVKSESFIKIKENYYRIYDSNDKLIGLYKKENGFLKPYKMFT</sequence>
<dbReference type="InterPro" id="IPR020103">
    <property type="entry name" value="PsdUridine_synth_cat_dom_sf"/>
</dbReference>
<dbReference type="InterPro" id="IPR014780">
    <property type="entry name" value="tRNA_psdUridine_synth_TruB"/>
</dbReference>
<dbReference type="FunFam" id="3.30.2350.10:FF:000011">
    <property type="entry name" value="tRNA pseudouridine synthase B"/>
    <property type="match status" value="1"/>
</dbReference>
<dbReference type="RefSeq" id="WP_078765285.1">
    <property type="nucleotide sequence ID" value="NZ_FUXZ01000003.1"/>
</dbReference>
<dbReference type="Proteomes" id="UP000190814">
    <property type="component" value="Unassembled WGS sequence"/>
</dbReference>
<dbReference type="NCBIfam" id="TIGR00431">
    <property type="entry name" value="TruB"/>
    <property type="match status" value="1"/>
</dbReference>
<dbReference type="EMBL" id="FUXZ01000003">
    <property type="protein sequence ID" value="SKA61174.1"/>
    <property type="molecule type" value="Genomic_DNA"/>
</dbReference>
<gene>
    <name evidence="5" type="primary">truB</name>
    <name evidence="8" type="ORF">SAMN02745111_00392</name>
</gene>
<comment type="similarity">
    <text evidence="2 5">Belongs to the pseudouridine synthase TruB family. Type 1 subfamily.</text>
</comment>
<evidence type="ECO:0000259" key="6">
    <source>
        <dbReference type="Pfam" id="PF01509"/>
    </source>
</evidence>
<dbReference type="CDD" id="cd02573">
    <property type="entry name" value="PseudoU_synth_EcTruB"/>
    <property type="match status" value="1"/>
</dbReference>
<accession>A0A1T4V892</accession>
<dbReference type="OrthoDB" id="9802309at2"/>
<reference evidence="8 9" key="1">
    <citation type="submission" date="2017-02" db="EMBL/GenBank/DDBJ databases">
        <authorList>
            <person name="Peterson S.W."/>
        </authorList>
    </citation>
    <scope>NUCLEOTIDE SEQUENCE [LARGE SCALE GENOMIC DNA]</scope>
    <source>
        <strain evidence="8 9">ATCC 35992</strain>
    </source>
</reference>
<dbReference type="InterPro" id="IPR032819">
    <property type="entry name" value="TruB_C"/>
</dbReference>
<protein>
    <recommendedName>
        <fullName evidence="5">tRNA pseudouridine synthase B</fullName>
        <ecNumber evidence="5">5.4.99.25</ecNumber>
    </recommendedName>
    <alternativeName>
        <fullName evidence="5">tRNA pseudouridine(55) synthase</fullName>
        <shortName evidence="5">Psi55 synthase</shortName>
    </alternativeName>
    <alternativeName>
        <fullName evidence="5">tRNA pseudouridylate synthase</fullName>
    </alternativeName>
    <alternativeName>
        <fullName evidence="5">tRNA-uridine isomerase</fullName>
    </alternativeName>
</protein>
<dbReference type="GO" id="GO:0003723">
    <property type="term" value="F:RNA binding"/>
    <property type="evidence" value="ECO:0007669"/>
    <property type="project" value="InterPro"/>
</dbReference>